<keyword evidence="2" id="KW-1133">Transmembrane helix</keyword>
<keyword evidence="2" id="KW-0472">Membrane</keyword>
<sequence length="245" mass="26884">MSQYPGNDNTIGNYQPQQPPAYPNQAQPPAYSATQPGYYTEQDAYAGYAQAYGQGLPAHMDAPERPQALKTASLIMYVMIGLGVLGSILGTIFYQEIQQATSSSILSLFSGMMTEEDFAAAEAEITASADAGFATAGLIMGLVFGLIWSALLVFFTIMMNKGHNWARIVLTVVASFQILNLLIGALTLLLVFHWTMLVDLLAGVLAIVFLVFVWKNPVSTYMRQIKAYQQWKLQQAYMGADRGQR</sequence>
<dbReference type="AlphaFoldDB" id="A0A4Y9F2G4"/>
<protein>
    <submittedName>
        <fullName evidence="3">Uncharacterized protein</fullName>
    </submittedName>
</protein>
<evidence type="ECO:0000313" key="3">
    <source>
        <dbReference type="EMBL" id="TFU21828.1"/>
    </source>
</evidence>
<evidence type="ECO:0000313" key="4">
    <source>
        <dbReference type="Proteomes" id="UP000297951"/>
    </source>
</evidence>
<feature type="transmembrane region" description="Helical" evidence="2">
    <location>
        <begin position="133"/>
        <end position="156"/>
    </location>
</feature>
<feature type="transmembrane region" description="Helical" evidence="2">
    <location>
        <begin position="168"/>
        <end position="190"/>
    </location>
</feature>
<keyword evidence="2" id="KW-0812">Transmembrane</keyword>
<evidence type="ECO:0000256" key="2">
    <source>
        <dbReference type="SAM" id="Phobius"/>
    </source>
</evidence>
<gene>
    <name evidence="3" type="ORF">E4U03_07875</name>
</gene>
<organism evidence="3 4">
    <name type="scientific">Rothia nasimurium</name>
    <dbReference type="NCBI Taxonomy" id="85336"/>
    <lineage>
        <taxon>Bacteria</taxon>
        <taxon>Bacillati</taxon>
        <taxon>Actinomycetota</taxon>
        <taxon>Actinomycetes</taxon>
        <taxon>Micrococcales</taxon>
        <taxon>Micrococcaceae</taxon>
        <taxon>Rothia</taxon>
    </lineage>
</organism>
<feature type="transmembrane region" description="Helical" evidence="2">
    <location>
        <begin position="196"/>
        <end position="214"/>
    </location>
</feature>
<feature type="transmembrane region" description="Helical" evidence="2">
    <location>
        <begin position="74"/>
        <end position="94"/>
    </location>
</feature>
<comment type="caution">
    <text evidence="3">The sequence shown here is derived from an EMBL/GenBank/DDBJ whole genome shotgun (WGS) entry which is preliminary data.</text>
</comment>
<accession>A0A4Y9F2G4</accession>
<reference evidence="3 4" key="1">
    <citation type="submission" date="2019-03" db="EMBL/GenBank/DDBJ databases">
        <title>Diversity of the mouse oral microbiome.</title>
        <authorList>
            <person name="Joseph S."/>
            <person name="Aduse-Opoku J."/>
            <person name="Curtis M."/>
            <person name="Wade W."/>
            <person name="Hashim A."/>
        </authorList>
    </citation>
    <scope>NUCLEOTIDE SEQUENCE [LARGE SCALE GENOMIC DNA]</scope>
    <source>
        <strain evidence="4">irhom_31</strain>
    </source>
</reference>
<feature type="region of interest" description="Disordered" evidence="1">
    <location>
        <begin position="1"/>
        <end position="34"/>
    </location>
</feature>
<proteinExistence type="predicted"/>
<dbReference type="RefSeq" id="WP_135013008.1">
    <property type="nucleotide sequence ID" value="NZ_JADGLK010000026.1"/>
</dbReference>
<name>A0A4Y9F2G4_9MICC</name>
<dbReference type="OrthoDB" id="3831145at2"/>
<dbReference type="EMBL" id="SPQC01000026">
    <property type="protein sequence ID" value="TFU21828.1"/>
    <property type="molecule type" value="Genomic_DNA"/>
</dbReference>
<evidence type="ECO:0000256" key="1">
    <source>
        <dbReference type="SAM" id="MobiDB-lite"/>
    </source>
</evidence>
<dbReference type="Proteomes" id="UP000297951">
    <property type="component" value="Unassembled WGS sequence"/>
</dbReference>
<feature type="compositionally biased region" description="Polar residues" evidence="1">
    <location>
        <begin position="1"/>
        <end position="12"/>
    </location>
</feature>